<dbReference type="InterPro" id="IPR007543">
    <property type="entry name" value="LptD_C"/>
</dbReference>
<sequence length="732" mass="82587" precursor="true">MPAIFRPTPLVAALAALFLAPPALADTLPAGSLTVTADELSGQMDNELKARGNVVAIRDDQTITSDWLNYYVKRNELIEAGDRVHMTQPGSDILSQKLDYSMATQQGSADDAVFAFQQGKGVLRGKSDELKILGDKHYELKRTTVNTCDPGDESWYLKATTVDADYTRNVGVARNARLYLGGVPVLYTPWMDFPLDGGRKSGLLFPTFSVGSAGLDISTPYYWNIAPNYDATLFPRYIAKRGLMLGGEFRYLQPGYQGQMYTEQIEDKETDTHRYLWKGRHQQQISPDLSWGFDGSYVSDHDYFDDFSDRLAQVSSDNLERQAWASYNLGWGAATIRAQRYQTLIDNARGSTIPYARLPQITLNGGQRLPAGLSWNLLSEATRFSHPDLQQGDRLMLNPSLSWRADASWGYIQPKLGVNFRQYALDGWRYGGTPDQQRSRNESITTPTFSVDSGLYFERESEFAGSPHTQTLEPRLYYVNIPYRDQSKLPNFDSSINDFDWTQLFSENRYSGWDRINEANQLTAAVTSSYIDNDSGLERLRVGIGQRVYFSEDRVKLYPGESVRDNVSDILATVGGDLTRNLRLDGAIQYNPEQGRTEKYNVALRYHPEAGKALSLRYRYDPDELVEVNGTAVNYPTRQIELAGQWPITHQLYGVGRVEYSLAAKQAFDTLAGFEYNAGCWTFRMVGQRFVTDIDQFKTSVMFQLELKDMSSFGKVSDTLRLAIPGYSKTNE</sequence>
<dbReference type="GO" id="GO:1990351">
    <property type="term" value="C:transporter complex"/>
    <property type="evidence" value="ECO:0007669"/>
    <property type="project" value="TreeGrafter"/>
</dbReference>
<comment type="subcellular location">
    <subcellularLocation>
        <location evidence="4">Cell outer membrane</location>
    </subcellularLocation>
</comment>
<dbReference type="AlphaFoldDB" id="A0A845BK16"/>
<gene>
    <name evidence="4 7" type="primary">lptD</name>
    <name evidence="7" type="ORF">GQF02_06315</name>
</gene>
<evidence type="ECO:0000256" key="4">
    <source>
        <dbReference type="HAMAP-Rule" id="MF_01411"/>
    </source>
</evidence>
<dbReference type="InterPro" id="IPR020889">
    <property type="entry name" value="LipoPS_assembly_LptD"/>
</dbReference>
<reference evidence="7 8" key="1">
    <citation type="submission" date="2019-12" db="EMBL/GenBank/DDBJ databases">
        <title>Neisseriaceae gen. nov. sp. Genome sequencing and assembly.</title>
        <authorList>
            <person name="Liu Z."/>
            <person name="Li A."/>
        </authorList>
    </citation>
    <scope>NUCLEOTIDE SEQUENCE [LARGE SCALE GENOMIC DNA]</scope>
    <source>
        <strain evidence="7 8">B2N2-7</strain>
    </source>
</reference>
<keyword evidence="3 4" id="KW-0998">Cell outer membrane</keyword>
<evidence type="ECO:0000259" key="5">
    <source>
        <dbReference type="Pfam" id="PF03968"/>
    </source>
</evidence>
<keyword evidence="8" id="KW-1185">Reference proteome</keyword>
<protein>
    <recommendedName>
        <fullName evidence="4">LPS-assembly protein LptD</fullName>
    </recommendedName>
</protein>
<dbReference type="Pfam" id="PF04453">
    <property type="entry name" value="LptD"/>
    <property type="match status" value="1"/>
</dbReference>
<dbReference type="Proteomes" id="UP000467214">
    <property type="component" value="Unassembled WGS sequence"/>
</dbReference>
<dbReference type="Gene3D" id="2.60.450.10">
    <property type="entry name" value="Lipopolysaccharide (LPS) transport protein A like domain"/>
    <property type="match status" value="1"/>
</dbReference>
<evidence type="ECO:0000256" key="3">
    <source>
        <dbReference type="ARBA" id="ARBA00023237"/>
    </source>
</evidence>
<dbReference type="EMBL" id="WSSB01000004">
    <property type="protein sequence ID" value="MXR36582.1"/>
    <property type="molecule type" value="Genomic_DNA"/>
</dbReference>
<comment type="caution">
    <text evidence="7">The sequence shown here is derived from an EMBL/GenBank/DDBJ whole genome shotgun (WGS) entry which is preliminary data.</text>
</comment>
<dbReference type="GO" id="GO:0043165">
    <property type="term" value="P:Gram-negative-bacterium-type cell outer membrane assembly"/>
    <property type="evidence" value="ECO:0007669"/>
    <property type="project" value="UniProtKB-UniRule"/>
</dbReference>
<evidence type="ECO:0000313" key="8">
    <source>
        <dbReference type="Proteomes" id="UP000467214"/>
    </source>
</evidence>
<dbReference type="RefSeq" id="WP_160795687.1">
    <property type="nucleotide sequence ID" value="NZ_WSSB01000004.1"/>
</dbReference>
<dbReference type="PANTHER" id="PTHR30189:SF1">
    <property type="entry name" value="LPS-ASSEMBLY PROTEIN LPTD"/>
    <property type="match status" value="1"/>
</dbReference>
<dbReference type="PANTHER" id="PTHR30189">
    <property type="entry name" value="LPS-ASSEMBLY PROTEIN"/>
    <property type="match status" value="1"/>
</dbReference>
<keyword evidence="1 4" id="KW-0732">Signal</keyword>
<keyword evidence="2 4" id="KW-0472">Membrane</keyword>
<comment type="similarity">
    <text evidence="4">Belongs to the LptD family.</text>
</comment>
<evidence type="ECO:0000313" key="7">
    <source>
        <dbReference type="EMBL" id="MXR36582.1"/>
    </source>
</evidence>
<dbReference type="InterPro" id="IPR005653">
    <property type="entry name" value="OstA-like_N"/>
</dbReference>
<evidence type="ECO:0000256" key="1">
    <source>
        <dbReference type="ARBA" id="ARBA00022729"/>
    </source>
</evidence>
<feature type="domain" description="Organic solvent tolerance-like N-terminal" evidence="5">
    <location>
        <begin position="35"/>
        <end position="126"/>
    </location>
</feature>
<comment type="subunit">
    <text evidence="4">Component of the lipopolysaccharide transport and assembly complex. Interacts with LptE and LptA.</text>
</comment>
<evidence type="ECO:0000256" key="2">
    <source>
        <dbReference type="ARBA" id="ARBA00023136"/>
    </source>
</evidence>
<comment type="function">
    <text evidence="4">Together with LptE, is involved in the assembly of lipopolysaccharide (LPS) at the surface of the outer membrane.</text>
</comment>
<dbReference type="GO" id="GO:0009279">
    <property type="term" value="C:cell outer membrane"/>
    <property type="evidence" value="ECO:0007669"/>
    <property type="project" value="UniProtKB-SubCell"/>
</dbReference>
<name>A0A845BK16_9NEIS</name>
<feature type="chain" id="PRO_5033185370" description="LPS-assembly protein LptD" evidence="4">
    <location>
        <begin position="26"/>
        <end position="732"/>
    </location>
</feature>
<dbReference type="InterPro" id="IPR050218">
    <property type="entry name" value="LptD"/>
</dbReference>
<dbReference type="HAMAP" id="MF_01411">
    <property type="entry name" value="LPS_assembly_LptD"/>
    <property type="match status" value="1"/>
</dbReference>
<feature type="domain" description="LptD C-terminal" evidence="6">
    <location>
        <begin position="273"/>
        <end position="651"/>
    </location>
</feature>
<feature type="signal peptide" evidence="4">
    <location>
        <begin position="1"/>
        <end position="25"/>
    </location>
</feature>
<dbReference type="Pfam" id="PF03968">
    <property type="entry name" value="LptD_N"/>
    <property type="match status" value="1"/>
</dbReference>
<organism evidence="7 8">
    <name type="scientific">Craterilacuibacter sinensis</name>
    <dbReference type="NCBI Taxonomy" id="2686017"/>
    <lineage>
        <taxon>Bacteria</taxon>
        <taxon>Pseudomonadati</taxon>
        <taxon>Pseudomonadota</taxon>
        <taxon>Betaproteobacteria</taxon>
        <taxon>Neisseriales</taxon>
        <taxon>Neisseriaceae</taxon>
        <taxon>Craterilacuibacter</taxon>
    </lineage>
</organism>
<proteinExistence type="inferred from homology"/>
<comment type="caution">
    <text evidence="4">Lacks conserved residue(s) required for the propagation of feature annotation.</text>
</comment>
<accession>A0A845BK16</accession>
<evidence type="ECO:0000259" key="6">
    <source>
        <dbReference type="Pfam" id="PF04453"/>
    </source>
</evidence>
<dbReference type="GO" id="GO:0015920">
    <property type="term" value="P:lipopolysaccharide transport"/>
    <property type="evidence" value="ECO:0007669"/>
    <property type="project" value="InterPro"/>
</dbReference>